<gene>
    <name evidence="1" type="ORF">CMsap09_15185</name>
</gene>
<dbReference type="EMBL" id="MDHJ01000001">
    <property type="protein sequence ID" value="OUE10290.1"/>
    <property type="molecule type" value="Genomic_DNA"/>
</dbReference>
<proteinExistence type="predicted"/>
<evidence type="ECO:0000313" key="2">
    <source>
        <dbReference type="Proteomes" id="UP000195106"/>
    </source>
</evidence>
<organism evidence="1 2">
    <name type="scientific">Clavibacter michiganensis</name>
    <dbReference type="NCBI Taxonomy" id="28447"/>
    <lineage>
        <taxon>Bacteria</taxon>
        <taxon>Bacillati</taxon>
        <taxon>Actinomycetota</taxon>
        <taxon>Actinomycetes</taxon>
        <taxon>Micrococcales</taxon>
        <taxon>Microbacteriaceae</taxon>
        <taxon>Clavibacter</taxon>
    </lineage>
</organism>
<sequence>MEYTKEFRERDELLQQLVGRGLDVPDRDAALKFLTRVGYFRSGAYRYVFRRLLPPGEADTRLRQYRSDDYLEGATFTHVMKLEAFDSKLARVCLEGLFDFEIRLRAALAHTLAARHVAAHVREEFLDEQACRQPSGDETKLDAWLTTCREAISSAAEDEDFIRHHLLKYPDQPVPIWALTEVISFGKLPFLFDLMRTEDKRTVAREFGFVHPRPFGAVLRMMVDFRNTCAHGSRLFNRAFKRAVSIKSHETQGHHLDHLLLAGYTRAPKANQRLYIYAAVLAFMLRCHVAGSSWHASFKTQIRKFDIDLRDPEGGRLLEADVSMGFPEAWENLDLWKV</sequence>
<dbReference type="AlphaFoldDB" id="A0A251XXS1"/>
<dbReference type="Proteomes" id="UP000195106">
    <property type="component" value="Unassembled WGS sequence"/>
</dbReference>
<comment type="caution">
    <text evidence="1">The sequence shown here is derived from an EMBL/GenBank/DDBJ whole genome shotgun (WGS) entry which is preliminary data.</text>
</comment>
<name>A0A251XXS1_9MICO</name>
<protein>
    <submittedName>
        <fullName evidence="1">Abi-like protein</fullName>
    </submittedName>
</protein>
<reference evidence="1 2" key="1">
    <citation type="submission" date="2016-08" db="EMBL/GenBank/DDBJ databases">
        <title>Genome sequence of Clavibacter michiganensis spp. strain CASJ009.</title>
        <authorList>
            <person name="Thapa S.P."/>
            <person name="Coaker G."/>
        </authorList>
    </citation>
    <scope>NUCLEOTIDE SEQUENCE [LARGE SCALE GENOMIC DNA]</scope>
    <source>
        <strain evidence="1">CASJ009</strain>
    </source>
</reference>
<accession>A0A251XXS1</accession>
<dbReference type="Pfam" id="PF07751">
    <property type="entry name" value="Abi_2"/>
    <property type="match status" value="1"/>
</dbReference>
<dbReference type="InterPro" id="IPR011664">
    <property type="entry name" value="Abi_system_AbiD/AbiF-like"/>
</dbReference>
<evidence type="ECO:0000313" key="1">
    <source>
        <dbReference type="EMBL" id="OUE10290.1"/>
    </source>
</evidence>